<reference evidence="3 4" key="1">
    <citation type="journal article" date="2015" name="BMC Microbiol.">
        <title>Comparative analysis of multiple inducible phages from Mannheimia haemolytica.</title>
        <authorList>
            <person name="Niu Y.D."/>
            <person name="Cook S.R."/>
            <person name="Wang J."/>
            <person name="Klima C.L."/>
            <person name="Hsu Y.H."/>
            <person name="Kropinski A.M."/>
            <person name="Turner D."/>
            <person name="McAllister T.A."/>
        </authorList>
    </citation>
    <scope>NUCLEOTIDE SEQUENCE [LARGE SCALE GENOMIC DNA]</scope>
</reference>
<feature type="domain" description="Excalibur calcium-binding" evidence="2">
    <location>
        <begin position="24"/>
        <end position="59"/>
    </location>
</feature>
<accession>A0A0M3LQR3</accession>
<feature type="region of interest" description="Disordered" evidence="1">
    <location>
        <begin position="62"/>
        <end position="86"/>
    </location>
</feature>
<feature type="compositionally biased region" description="Basic and acidic residues" evidence="1">
    <location>
        <begin position="69"/>
        <end position="79"/>
    </location>
</feature>
<dbReference type="EMBL" id="KP137432">
    <property type="protein sequence ID" value="AJA72904.1"/>
    <property type="molecule type" value="Genomic_DNA"/>
</dbReference>
<evidence type="ECO:0000313" key="3">
    <source>
        <dbReference type="EMBL" id="AJA72904.1"/>
    </source>
</evidence>
<dbReference type="PROSITE" id="PS51257">
    <property type="entry name" value="PROKAR_LIPOPROTEIN"/>
    <property type="match status" value="1"/>
</dbReference>
<evidence type="ECO:0000313" key="4">
    <source>
        <dbReference type="Proteomes" id="UP000228741"/>
    </source>
</evidence>
<organism evidence="3 4">
    <name type="scientific">Mannheimia phage vB_MhM_535AP1</name>
    <dbReference type="NCBI Taxonomy" id="1572740"/>
    <lineage>
        <taxon>Viruses</taxon>
        <taxon>Duplodnaviria</taxon>
        <taxon>Heunggongvirae</taxon>
        <taxon>Uroviricota</taxon>
        <taxon>Caudoviricetes</taxon>
        <taxon>Peduoviridae</taxon>
        <taxon>Baylorvirus</taxon>
        <taxon>Baylorvirus PHL101</taxon>
    </lineage>
</organism>
<dbReference type="InterPro" id="IPR008613">
    <property type="entry name" value="Excalibur_Ca-bd_domain"/>
</dbReference>
<name>A0A0M3LQR3_9CAUD</name>
<protein>
    <recommendedName>
        <fullName evidence="2">Excalibur calcium-binding domain-containing protein</fullName>
    </recommendedName>
</protein>
<dbReference type="SMART" id="SM00894">
    <property type="entry name" value="Excalibur"/>
    <property type="match status" value="1"/>
</dbReference>
<dbReference type="Pfam" id="PF05901">
    <property type="entry name" value="Excalibur"/>
    <property type="match status" value="1"/>
</dbReference>
<gene>
    <name evidence="3" type="ORF">535AP1_31</name>
</gene>
<sequence length="86" mass="9655">MKKLVLSILFVISPMALAYSCNDPIPYCKEMQSCEQAKFYLNQCNAGRLDRDNDGIPCENVCGKKGKSEKKDDKKSDKSKSKKTSN</sequence>
<evidence type="ECO:0000259" key="2">
    <source>
        <dbReference type="SMART" id="SM00894"/>
    </source>
</evidence>
<proteinExistence type="predicted"/>
<dbReference type="Proteomes" id="UP000228741">
    <property type="component" value="Segment"/>
</dbReference>
<evidence type="ECO:0000256" key="1">
    <source>
        <dbReference type="SAM" id="MobiDB-lite"/>
    </source>
</evidence>